<evidence type="ECO:0000259" key="1">
    <source>
        <dbReference type="Pfam" id="PF11955"/>
    </source>
</evidence>
<evidence type="ECO:0000313" key="3">
    <source>
        <dbReference type="Proteomes" id="UP001417504"/>
    </source>
</evidence>
<reference evidence="2 3" key="1">
    <citation type="submission" date="2024-01" db="EMBL/GenBank/DDBJ databases">
        <title>Genome assemblies of Stephania.</title>
        <authorList>
            <person name="Yang L."/>
        </authorList>
    </citation>
    <scope>NUCLEOTIDE SEQUENCE [LARGE SCALE GENOMIC DNA]</scope>
    <source>
        <strain evidence="2">QJT</strain>
        <tissue evidence="2">Leaf</tissue>
    </source>
</reference>
<feature type="domain" description="PORR" evidence="1">
    <location>
        <begin position="1"/>
        <end position="172"/>
    </location>
</feature>
<comment type="caution">
    <text evidence="2">The sequence shown here is derived from an EMBL/GenBank/DDBJ whole genome shotgun (WGS) entry which is preliminary data.</text>
</comment>
<dbReference type="Pfam" id="PF11955">
    <property type="entry name" value="PORR"/>
    <property type="match status" value="1"/>
</dbReference>
<dbReference type="PANTHER" id="PTHR31476:SF13">
    <property type="entry name" value="PROTEIN WHAT'S THIS FACTOR 9, MITOCHONDRIAL"/>
    <property type="match status" value="1"/>
</dbReference>
<dbReference type="InterPro" id="IPR045040">
    <property type="entry name" value="PORR_fam"/>
</dbReference>
<keyword evidence="3" id="KW-1185">Reference proteome</keyword>
<protein>
    <recommendedName>
        <fullName evidence="1">PORR domain-containing protein</fullName>
    </recommendedName>
</protein>
<name>A0AAP0PFE1_9MAGN</name>
<sequence>MTKERRLPLKIIRGLQWYLGLPDEFLKNSNTKLDESFKFVEMEDGLVGLSVDTDERMLSQLQKNAVKIGGYDFREGSSAPLAFPLFPSKGLRLKRKISNWLDMFQNLPYVSPYDDSSHLDPCSDVSEKRVVGVLHELLSLFVDHSAERKKLFCLRTHFGLPQKFYKAFQRIPTFSTSH</sequence>
<dbReference type="EMBL" id="JBBNAE010000003">
    <property type="protein sequence ID" value="KAK9138791.1"/>
    <property type="molecule type" value="Genomic_DNA"/>
</dbReference>
<dbReference type="PANTHER" id="PTHR31476">
    <property type="entry name" value="PROTEIN WHAT'S THIS FACTOR 1 HOMOLOG, CHLOROPLASTIC"/>
    <property type="match status" value="1"/>
</dbReference>
<dbReference type="AlphaFoldDB" id="A0AAP0PFE1"/>
<proteinExistence type="predicted"/>
<gene>
    <name evidence="2" type="ORF">Sjap_009385</name>
</gene>
<evidence type="ECO:0000313" key="2">
    <source>
        <dbReference type="EMBL" id="KAK9138791.1"/>
    </source>
</evidence>
<dbReference type="GO" id="GO:0003723">
    <property type="term" value="F:RNA binding"/>
    <property type="evidence" value="ECO:0007669"/>
    <property type="project" value="InterPro"/>
</dbReference>
<organism evidence="2 3">
    <name type="scientific">Stephania japonica</name>
    <dbReference type="NCBI Taxonomy" id="461633"/>
    <lineage>
        <taxon>Eukaryota</taxon>
        <taxon>Viridiplantae</taxon>
        <taxon>Streptophyta</taxon>
        <taxon>Embryophyta</taxon>
        <taxon>Tracheophyta</taxon>
        <taxon>Spermatophyta</taxon>
        <taxon>Magnoliopsida</taxon>
        <taxon>Ranunculales</taxon>
        <taxon>Menispermaceae</taxon>
        <taxon>Menispermoideae</taxon>
        <taxon>Cissampelideae</taxon>
        <taxon>Stephania</taxon>
    </lineage>
</organism>
<accession>A0AAP0PFE1</accession>
<dbReference type="InterPro" id="IPR021099">
    <property type="entry name" value="PORR_domain"/>
</dbReference>
<dbReference type="Proteomes" id="UP001417504">
    <property type="component" value="Unassembled WGS sequence"/>
</dbReference>